<dbReference type="AlphaFoldDB" id="A0A8S1AI58"/>
<protein>
    <submittedName>
        <fullName evidence="2">Uncharacterized protein</fullName>
    </submittedName>
</protein>
<dbReference type="EMBL" id="CADEBC010000523">
    <property type="protein sequence ID" value="CAB3245067.1"/>
    <property type="molecule type" value="Genomic_DNA"/>
</dbReference>
<keyword evidence="3" id="KW-1185">Reference proteome</keyword>
<comment type="caution">
    <text evidence="2">The sequence shown here is derived from an EMBL/GenBank/DDBJ whole genome shotgun (WGS) entry which is preliminary data.</text>
</comment>
<dbReference type="OrthoDB" id="7479359at2759"/>
<organism evidence="2 3">
    <name type="scientific">Arctia plantaginis</name>
    <name type="common">Wood tiger moth</name>
    <name type="synonym">Phalaena plantaginis</name>
    <dbReference type="NCBI Taxonomy" id="874455"/>
    <lineage>
        <taxon>Eukaryota</taxon>
        <taxon>Metazoa</taxon>
        <taxon>Ecdysozoa</taxon>
        <taxon>Arthropoda</taxon>
        <taxon>Hexapoda</taxon>
        <taxon>Insecta</taxon>
        <taxon>Pterygota</taxon>
        <taxon>Neoptera</taxon>
        <taxon>Endopterygota</taxon>
        <taxon>Lepidoptera</taxon>
        <taxon>Glossata</taxon>
        <taxon>Ditrysia</taxon>
        <taxon>Noctuoidea</taxon>
        <taxon>Erebidae</taxon>
        <taxon>Arctiinae</taxon>
        <taxon>Arctia</taxon>
    </lineage>
</organism>
<evidence type="ECO:0000313" key="2">
    <source>
        <dbReference type="EMBL" id="CAB3245067.1"/>
    </source>
</evidence>
<accession>A0A8S1AI58</accession>
<evidence type="ECO:0000313" key="3">
    <source>
        <dbReference type="Proteomes" id="UP000494106"/>
    </source>
</evidence>
<gene>
    <name evidence="2" type="ORF">APLA_LOCUS10286</name>
</gene>
<name>A0A8S1AI58_ARCPL</name>
<dbReference type="Proteomes" id="UP000494106">
    <property type="component" value="Unassembled WGS sequence"/>
</dbReference>
<sequence length="184" mass="20750">MDRGRYILQLLEKKDYEADKVTQNDDDNSSMSRFFNDKNLCESAPQSINTTYINNNTYKDLASIEQPKSAPLPTNIPNDLLSLQDIVEENLNLQDNESHSNKNGPPSPYSYISGVEPLSSSPRPNPFSDSSDSWIPNSDEEPYVRNISVTILSSSDKSDDIEHTKFYAKLQLHALPILQILLNV</sequence>
<reference evidence="2 3" key="1">
    <citation type="submission" date="2020-04" db="EMBL/GenBank/DDBJ databases">
        <authorList>
            <person name="Wallbank WR R."/>
            <person name="Pardo Diaz C."/>
            <person name="Kozak K."/>
            <person name="Martin S."/>
            <person name="Jiggins C."/>
            <person name="Moest M."/>
            <person name="Warren A I."/>
            <person name="Byers J.R.P. K."/>
            <person name="Montejo-Kovacevich G."/>
            <person name="Yen C E."/>
        </authorList>
    </citation>
    <scope>NUCLEOTIDE SEQUENCE [LARGE SCALE GENOMIC DNA]</scope>
</reference>
<proteinExistence type="predicted"/>
<feature type="compositionally biased region" description="Polar residues" evidence="1">
    <location>
        <begin position="118"/>
        <end position="136"/>
    </location>
</feature>
<feature type="region of interest" description="Disordered" evidence="1">
    <location>
        <begin position="94"/>
        <end position="139"/>
    </location>
</feature>
<evidence type="ECO:0000256" key="1">
    <source>
        <dbReference type="SAM" id="MobiDB-lite"/>
    </source>
</evidence>